<accession>A0AAV0ZHX5</accession>
<evidence type="ECO:0000313" key="2">
    <source>
        <dbReference type="Proteomes" id="UP001157006"/>
    </source>
</evidence>
<protein>
    <recommendedName>
        <fullName evidence="3">Nitrate transporter</fullName>
    </recommendedName>
</protein>
<evidence type="ECO:0000313" key="1">
    <source>
        <dbReference type="EMBL" id="CAI8597794.1"/>
    </source>
</evidence>
<dbReference type="EMBL" id="OX451737">
    <property type="protein sequence ID" value="CAI8597794.1"/>
    <property type="molecule type" value="Genomic_DNA"/>
</dbReference>
<proteinExistence type="predicted"/>
<dbReference type="PANTHER" id="PTHR11654">
    <property type="entry name" value="OLIGOPEPTIDE TRANSPORTER-RELATED"/>
    <property type="match status" value="1"/>
</dbReference>
<dbReference type="Gene3D" id="1.20.1250.20">
    <property type="entry name" value="MFS general substrate transporter like domains"/>
    <property type="match status" value="1"/>
</dbReference>
<dbReference type="InterPro" id="IPR036259">
    <property type="entry name" value="MFS_trans_sf"/>
</dbReference>
<sequence>MEENVKNTNSSPSPLELEHVKPIALNGEEVSPKEAGGWRSVKYIIGNESFEKLASMSLISNLTMYLLTNYNLSGLFVVNTVQIWNGSSNIASIIGAFISDAYLGRFRTLLYGCLD</sequence>
<gene>
    <name evidence="1" type="ORF">VFH_II097960</name>
</gene>
<dbReference type="Proteomes" id="UP001157006">
    <property type="component" value="Chromosome 2"/>
</dbReference>
<name>A0AAV0ZHX5_VICFA</name>
<dbReference type="AlphaFoldDB" id="A0AAV0ZHX5"/>
<evidence type="ECO:0008006" key="3">
    <source>
        <dbReference type="Google" id="ProtNLM"/>
    </source>
</evidence>
<keyword evidence="2" id="KW-1185">Reference proteome</keyword>
<reference evidence="1 2" key="1">
    <citation type="submission" date="2023-01" db="EMBL/GenBank/DDBJ databases">
        <authorList>
            <person name="Kreplak J."/>
        </authorList>
    </citation>
    <scope>NUCLEOTIDE SEQUENCE [LARGE SCALE GENOMIC DNA]</scope>
</reference>
<organism evidence="1 2">
    <name type="scientific">Vicia faba</name>
    <name type="common">Broad bean</name>
    <name type="synonym">Faba vulgaris</name>
    <dbReference type="NCBI Taxonomy" id="3906"/>
    <lineage>
        <taxon>Eukaryota</taxon>
        <taxon>Viridiplantae</taxon>
        <taxon>Streptophyta</taxon>
        <taxon>Embryophyta</taxon>
        <taxon>Tracheophyta</taxon>
        <taxon>Spermatophyta</taxon>
        <taxon>Magnoliopsida</taxon>
        <taxon>eudicotyledons</taxon>
        <taxon>Gunneridae</taxon>
        <taxon>Pentapetalae</taxon>
        <taxon>rosids</taxon>
        <taxon>fabids</taxon>
        <taxon>Fabales</taxon>
        <taxon>Fabaceae</taxon>
        <taxon>Papilionoideae</taxon>
        <taxon>50 kb inversion clade</taxon>
        <taxon>NPAAA clade</taxon>
        <taxon>Hologalegina</taxon>
        <taxon>IRL clade</taxon>
        <taxon>Fabeae</taxon>
        <taxon>Vicia</taxon>
    </lineage>
</organism>